<dbReference type="RefSeq" id="WP_012026694.1">
    <property type="nucleotide sequence ID" value="NC_009441.1"/>
</dbReference>
<feature type="transmembrane region" description="Helical" evidence="1">
    <location>
        <begin position="12"/>
        <end position="35"/>
    </location>
</feature>
<dbReference type="eggNOG" id="ENOG5032ZJP">
    <property type="taxonomic scope" value="Bacteria"/>
</dbReference>
<evidence type="ECO:0000256" key="1">
    <source>
        <dbReference type="SAM" id="Phobius"/>
    </source>
</evidence>
<sequence length="421" mass="46779">MKSCKNYSVSKILVFIFLMNISYKGISQTMVGRIYDYVRQQSFVLFDNGFIIQNENPMNSGYVQRDPSGFMYLRIPAVNPIDNAYFVAWDKNIVEINRYRGANIVGRYEGFVPVNPYNTVYHTPSYNQNFGVEISPGNFTPIPDGVVDENKSFGDIMITNEVKAQECYQNAFSPSTGLDREKFTMCMIQNMAGKRELDILNCVRDSKTPEEQTLCLFGKLGGSKEREIAQKISECYANYGSDWSKYPLCMSSYVNDPTVSKVLACMEQQSKSGNVSFMGTAMCYGLQEFNMNAETQIILQCAAASGGEPYTFAGCAGGQLLARELDKCFTNGVGGDSGCFGKNNDIVKGLKAIGDALNVKFGPNNDITKLWNNTVSDITNGPGYNHDAVKTIRNISNEVDRAADNVSKAVRKAVPKIRIKW</sequence>
<organism evidence="2 3">
    <name type="scientific">Flavobacterium johnsoniae (strain ATCC 17061 / DSM 2064 / JCM 8514 / BCRC 14874 / CCUG 350202 / NBRC 14942 / NCIMB 11054 / UW101)</name>
    <name type="common">Cytophaga johnsonae</name>
    <dbReference type="NCBI Taxonomy" id="376686"/>
    <lineage>
        <taxon>Bacteria</taxon>
        <taxon>Pseudomonadati</taxon>
        <taxon>Bacteroidota</taxon>
        <taxon>Flavobacteriia</taxon>
        <taxon>Flavobacteriales</taxon>
        <taxon>Flavobacteriaceae</taxon>
        <taxon>Flavobacterium</taxon>
    </lineage>
</organism>
<accession>A5FAN9</accession>
<keyword evidence="1" id="KW-0472">Membrane</keyword>
<dbReference type="HOGENOM" id="CLU_655065_0_0_10"/>
<keyword evidence="1" id="KW-1133">Transmembrane helix</keyword>
<proteinExistence type="predicted"/>
<dbReference type="KEGG" id="fjo:Fjoh_4729"/>
<protein>
    <submittedName>
        <fullName evidence="2">Uncharacterized protein</fullName>
    </submittedName>
</protein>
<name>A5FAN9_FLAJ1</name>
<evidence type="ECO:0000313" key="3">
    <source>
        <dbReference type="Proteomes" id="UP000006694"/>
    </source>
</evidence>
<gene>
    <name evidence="2" type="ordered locus">Fjoh_4729</name>
</gene>
<dbReference type="Proteomes" id="UP000006694">
    <property type="component" value="Chromosome"/>
</dbReference>
<dbReference type="EMBL" id="CP000685">
    <property type="protein sequence ID" value="ABQ07728.1"/>
    <property type="molecule type" value="Genomic_DNA"/>
</dbReference>
<keyword evidence="3" id="KW-1185">Reference proteome</keyword>
<dbReference type="AlphaFoldDB" id="A5FAN9"/>
<keyword evidence="1" id="KW-0812">Transmembrane</keyword>
<reference evidence="2 3" key="1">
    <citation type="journal article" date="2009" name="Appl. Environ. Microbiol.">
        <title>Novel features of the polysaccharide-digesting gliding bacterium Flavobacterium johnsoniae as revealed by genome sequence analysis.</title>
        <authorList>
            <person name="McBride M.J."/>
            <person name="Xie G."/>
            <person name="Martens E.C."/>
            <person name="Lapidus A."/>
            <person name="Henrissat B."/>
            <person name="Rhodes R.G."/>
            <person name="Goltsman E."/>
            <person name="Wang W."/>
            <person name="Xu J."/>
            <person name="Hunnicutt D.W."/>
            <person name="Staroscik A.M."/>
            <person name="Hoover T.R."/>
            <person name="Cheng Y.Q."/>
            <person name="Stein J.L."/>
        </authorList>
    </citation>
    <scope>NUCLEOTIDE SEQUENCE [LARGE SCALE GENOMIC DNA]</scope>
    <source>
        <strain evidence="3">ATCC 17061 / DSM 2064 / JCM 8514 / BCRC 14874 / CCUG 350202 / NBRC 14942 / NCIMB 11054 / UW101</strain>
    </source>
</reference>
<evidence type="ECO:0000313" key="2">
    <source>
        <dbReference type="EMBL" id="ABQ07728.1"/>
    </source>
</evidence>
<dbReference type="OrthoDB" id="8253771at2"/>
<dbReference type="GeneID" id="31767658"/>